<gene>
    <name evidence="1" type="ORF">FWK35_00023570</name>
</gene>
<sequence>MRGEYAGLQALVCAENPAATYTWFYAHRLSLIVVQGSSIAKKEFLGLIMPKKKHYPKQRVHRLKRVEITRWFSLSSALNTAIVTFNAMIDTSIKIQRDEGCADFKSGAKATGTIKSLHLVTDKIKELRTDNAYTELCKKSEIYIEKSDMEFSPLPIH</sequence>
<protein>
    <submittedName>
        <fullName evidence="1">Zinc finger MYM-type protein 1-like</fullName>
    </submittedName>
</protein>
<evidence type="ECO:0000313" key="2">
    <source>
        <dbReference type="Proteomes" id="UP000478052"/>
    </source>
</evidence>
<dbReference type="EMBL" id="VUJU01007041">
    <property type="protein sequence ID" value="KAF0746876.1"/>
    <property type="molecule type" value="Genomic_DNA"/>
</dbReference>
<evidence type="ECO:0000313" key="1">
    <source>
        <dbReference type="EMBL" id="KAF0746876.1"/>
    </source>
</evidence>
<name>A0A6G0Y0B5_APHCR</name>
<feature type="non-terminal residue" evidence="1">
    <location>
        <position position="157"/>
    </location>
</feature>
<comment type="caution">
    <text evidence="1">The sequence shown here is derived from an EMBL/GenBank/DDBJ whole genome shotgun (WGS) entry which is preliminary data.</text>
</comment>
<dbReference type="Proteomes" id="UP000478052">
    <property type="component" value="Unassembled WGS sequence"/>
</dbReference>
<dbReference type="AlphaFoldDB" id="A0A6G0Y0B5"/>
<reference evidence="1 2" key="1">
    <citation type="submission" date="2019-08" db="EMBL/GenBank/DDBJ databases">
        <title>Whole genome of Aphis craccivora.</title>
        <authorList>
            <person name="Voronova N.V."/>
            <person name="Shulinski R.S."/>
            <person name="Bandarenka Y.V."/>
            <person name="Zhorov D.G."/>
            <person name="Warner D."/>
        </authorList>
    </citation>
    <scope>NUCLEOTIDE SEQUENCE [LARGE SCALE GENOMIC DNA]</scope>
    <source>
        <strain evidence="1">180601</strain>
        <tissue evidence="1">Whole Body</tissue>
    </source>
</reference>
<accession>A0A6G0Y0B5</accession>
<keyword evidence="2" id="KW-1185">Reference proteome</keyword>
<organism evidence="1 2">
    <name type="scientific">Aphis craccivora</name>
    <name type="common">Cowpea aphid</name>
    <dbReference type="NCBI Taxonomy" id="307492"/>
    <lineage>
        <taxon>Eukaryota</taxon>
        <taxon>Metazoa</taxon>
        <taxon>Ecdysozoa</taxon>
        <taxon>Arthropoda</taxon>
        <taxon>Hexapoda</taxon>
        <taxon>Insecta</taxon>
        <taxon>Pterygota</taxon>
        <taxon>Neoptera</taxon>
        <taxon>Paraneoptera</taxon>
        <taxon>Hemiptera</taxon>
        <taxon>Sternorrhyncha</taxon>
        <taxon>Aphidomorpha</taxon>
        <taxon>Aphidoidea</taxon>
        <taxon>Aphididae</taxon>
        <taxon>Aphidini</taxon>
        <taxon>Aphis</taxon>
        <taxon>Aphis</taxon>
    </lineage>
</organism>
<proteinExistence type="predicted"/>